<evidence type="ECO:0000256" key="3">
    <source>
        <dbReference type="ARBA" id="ARBA00022670"/>
    </source>
</evidence>
<dbReference type="Ensembl" id="ENSONIT00000061514.1">
    <property type="protein sequence ID" value="ENSONIP00000052720.1"/>
    <property type="gene ID" value="ENSONIG00000034795.1"/>
</dbReference>
<evidence type="ECO:0000256" key="9">
    <source>
        <dbReference type="ARBA" id="ARBA00022918"/>
    </source>
</evidence>
<evidence type="ECO:0000256" key="7">
    <source>
        <dbReference type="ARBA" id="ARBA00022759"/>
    </source>
</evidence>
<dbReference type="FunFam" id="3.10.10.10:FF:000007">
    <property type="entry name" value="Retrovirus-related Pol polyprotein from transposon 17.6-like Protein"/>
    <property type="match status" value="1"/>
</dbReference>
<name>A0A669D2Z9_ORENI</name>
<evidence type="ECO:0000256" key="10">
    <source>
        <dbReference type="ARBA" id="ARBA00023268"/>
    </source>
</evidence>
<dbReference type="Proteomes" id="UP000005207">
    <property type="component" value="Unplaced"/>
</dbReference>
<protein>
    <recommendedName>
        <fullName evidence="2">ribonuclease H</fullName>
        <ecNumber evidence="2">3.1.26.4</ecNumber>
    </recommendedName>
</protein>
<keyword evidence="14" id="KW-1185">Reference proteome</keyword>
<evidence type="ECO:0000256" key="1">
    <source>
        <dbReference type="ARBA" id="ARBA00010879"/>
    </source>
</evidence>
<proteinExistence type="inferred from homology"/>
<sequence>MLSHISDGDITGSNSCNAQTSGPPPKLVGSCPKVTINMGGVDVSCLLDTGSMVTTITESFFAKHFKNWGPEKLKACHWLRLRAANGLDIPYVGYLELDCQVLGRQIPKRGVLVVRDPLEPSPNSEICGVLGMNVIHECYRELFLEHGSALFDLPLVQEDPWQQALQRCHTAQLQPEAQVSGPVRVKGRRKICIPAGTMKFVPTTCRKAPSAHTGTALFEPLDAGLPHGLLSSPALVQVVSGTAFIPITNVGLTEAILPPRSQLGTLCQVEIVSQSNGLTSLLEDLGEEKCVTMATQSVEPNPLKTAIDAIDLSALTVQDQDRVRALLRDYHSVFSSHDGDLGCTSLITHEIPLLDETPVRQRYRRIPPSEYESVKAHIQHLLESQVIRESCSPFASPIVVVRKDSSIRLCVDYRLLNSRTRKDAFPLPRIEESLDVLSGACWFSTLDLASVYNQVPVAEPDKKKTAFCTPFGLFEFNRMPFGLCNAPSTFQRLMERMFGSQNHQSLLLYLDDVIVFSTTVDEHIQRLGAVLETLRVQNLKAKLEKCCFLQTEVKYLGHVISKDGVATDPDKISAVSNWQTPSSVAELRSFLGFASYYRRFVPGFASLAAPLHQLVAELAGTKHKRPSKRTLQDVWTEQCDNSFQELKARLVHSPVLAYANFSQLFILEVDASHWGLGAVLSQQQADGKVRPIAYASRGLKSTERNMSNYSSMKLEFLALKWAMTEKFREYLLGNKCVVFTDNNPLSHLTTAKLGALEQRWAAQLSSFDFSIKYRPGRTNGNADALSRQCQPSEQTVSLETLLPGTSLPDSLVQTVLPPQQVIQSMISVLPSHSLADLATLQRDDPTISGVLKFWRRGTGPTRQERRDLPAAVLEMLRQWRKLVEKEGVLYRQIFQPDGGGTRVPISGPSESQE</sequence>
<dbReference type="Pfam" id="PF17919">
    <property type="entry name" value="RT_RNaseH_2"/>
    <property type="match status" value="1"/>
</dbReference>
<feature type="region of interest" description="Disordered" evidence="11">
    <location>
        <begin position="1"/>
        <end position="24"/>
    </location>
</feature>
<keyword evidence="10" id="KW-0511">Multifunctional enzyme</keyword>
<dbReference type="InterPro" id="IPR000477">
    <property type="entry name" value="RT_dom"/>
</dbReference>
<dbReference type="Gene3D" id="3.10.20.370">
    <property type="match status" value="1"/>
</dbReference>
<evidence type="ECO:0000256" key="2">
    <source>
        <dbReference type="ARBA" id="ARBA00012180"/>
    </source>
</evidence>
<keyword evidence="3" id="KW-0645">Protease</keyword>
<dbReference type="PANTHER" id="PTHR37984">
    <property type="entry name" value="PROTEIN CBG26694"/>
    <property type="match status" value="1"/>
</dbReference>
<dbReference type="GO" id="GO:0003964">
    <property type="term" value="F:RNA-directed DNA polymerase activity"/>
    <property type="evidence" value="ECO:0007669"/>
    <property type="project" value="UniProtKB-KW"/>
</dbReference>
<dbReference type="CDD" id="cd00303">
    <property type="entry name" value="retropepsin_like"/>
    <property type="match status" value="1"/>
</dbReference>
<dbReference type="InterPro" id="IPR050951">
    <property type="entry name" value="Retrovirus_Pol_polyprotein"/>
</dbReference>
<comment type="similarity">
    <text evidence="1">Belongs to the beta type-B retroviral polymerase family. HERV class-II K(HML-2) pol subfamily.</text>
</comment>
<dbReference type="Gene3D" id="3.10.10.10">
    <property type="entry name" value="HIV Type 1 Reverse Transcriptase, subunit A, domain 1"/>
    <property type="match status" value="1"/>
</dbReference>
<dbReference type="InterPro" id="IPR043128">
    <property type="entry name" value="Rev_trsase/Diguanyl_cyclase"/>
</dbReference>
<feature type="domain" description="Reverse transcriptase" evidence="12">
    <location>
        <begin position="382"/>
        <end position="560"/>
    </location>
</feature>
<evidence type="ECO:0000256" key="5">
    <source>
        <dbReference type="ARBA" id="ARBA00022695"/>
    </source>
</evidence>
<evidence type="ECO:0000259" key="12">
    <source>
        <dbReference type="PROSITE" id="PS50878"/>
    </source>
</evidence>
<dbReference type="GeneTree" id="ENSGT01100000263500"/>
<dbReference type="GO" id="GO:0006508">
    <property type="term" value="P:proteolysis"/>
    <property type="evidence" value="ECO:0007669"/>
    <property type="project" value="UniProtKB-KW"/>
</dbReference>
<evidence type="ECO:0000256" key="8">
    <source>
        <dbReference type="ARBA" id="ARBA00022801"/>
    </source>
</evidence>
<keyword evidence="7" id="KW-0255">Endonuclease</keyword>
<evidence type="ECO:0000313" key="13">
    <source>
        <dbReference type="Ensembl" id="ENSONIP00000052720.1"/>
    </source>
</evidence>
<feature type="compositionally biased region" description="Polar residues" evidence="11">
    <location>
        <begin position="11"/>
        <end position="21"/>
    </location>
</feature>
<evidence type="ECO:0000256" key="4">
    <source>
        <dbReference type="ARBA" id="ARBA00022679"/>
    </source>
</evidence>
<evidence type="ECO:0000256" key="6">
    <source>
        <dbReference type="ARBA" id="ARBA00022722"/>
    </source>
</evidence>
<dbReference type="CDD" id="cd01647">
    <property type="entry name" value="RT_LTR"/>
    <property type="match status" value="1"/>
</dbReference>
<keyword evidence="9" id="KW-0695">RNA-directed DNA polymerase</keyword>
<reference evidence="13" key="2">
    <citation type="submission" date="2025-09" db="UniProtKB">
        <authorList>
            <consortium name="Ensembl"/>
        </authorList>
    </citation>
    <scope>IDENTIFICATION</scope>
</reference>
<keyword evidence="6" id="KW-0540">Nuclease</keyword>
<dbReference type="FunFam" id="3.10.20.370:FF:000001">
    <property type="entry name" value="Retrovirus-related Pol polyprotein from transposon 17.6-like protein"/>
    <property type="match status" value="1"/>
</dbReference>
<keyword evidence="8" id="KW-0378">Hydrolase</keyword>
<keyword evidence="5" id="KW-0548">Nucleotidyltransferase</keyword>
<evidence type="ECO:0000313" key="14">
    <source>
        <dbReference type="Proteomes" id="UP000005207"/>
    </source>
</evidence>
<dbReference type="OMA" id="HECYREL"/>
<keyword evidence="4" id="KW-0808">Transferase</keyword>
<dbReference type="EC" id="3.1.26.4" evidence="2"/>
<dbReference type="PANTHER" id="PTHR37984:SF5">
    <property type="entry name" value="PROTEIN NYNRIN-LIKE"/>
    <property type="match status" value="1"/>
</dbReference>
<dbReference type="Gene3D" id="3.30.70.270">
    <property type="match status" value="2"/>
</dbReference>
<dbReference type="InterPro" id="IPR043502">
    <property type="entry name" value="DNA/RNA_pol_sf"/>
</dbReference>
<dbReference type="Pfam" id="PF00078">
    <property type="entry name" value="RVT_1"/>
    <property type="match status" value="1"/>
</dbReference>
<dbReference type="AlphaFoldDB" id="A0A669D2Z9"/>
<dbReference type="FunFam" id="3.30.70.270:FF:000020">
    <property type="entry name" value="Transposon Tf2-6 polyprotein-like Protein"/>
    <property type="match status" value="1"/>
</dbReference>
<dbReference type="InParanoid" id="A0A669D2Z9"/>
<dbReference type="GO" id="GO:0004523">
    <property type="term" value="F:RNA-DNA hybrid ribonuclease activity"/>
    <property type="evidence" value="ECO:0007669"/>
    <property type="project" value="UniProtKB-EC"/>
</dbReference>
<dbReference type="InterPro" id="IPR021109">
    <property type="entry name" value="Peptidase_aspartic_dom_sf"/>
</dbReference>
<reference evidence="13" key="1">
    <citation type="submission" date="2025-08" db="UniProtKB">
        <authorList>
            <consortium name="Ensembl"/>
        </authorList>
    </citation>
    <scope>IDENTIFICATION</scope>
</reference>
<dbReference type="CDD" id="cd09274">
    <property type="entry name" value="RNase_HI_RT_Ty3"/>
    <property type="match status" value="1"/>
</dbReference>
<dbReference type="InterPro" id="IPR041577">
    <property type="entry name" value="RT_RNaseH_2"/>
</dbReference>
<evidence type="ECO:0000256" key="11">
    <source>
        <dbReference type="SAM" id="MobiDB-lite"/>
    </source>
</evidence>
<dbReference type="SUPFAM" id="SSF50630">
    <property type="entry name" value="Acid proteases"/>
    <property type="match status" value="1"/>
</dbReference>
<organism evidence="13 14">
    <name type="scientific">Oreochromis niloticus</name>
    <name type="common">Nile tilapia</name>
    <name type="synonym">Tilapia nilotica</name>
    <dbReference type="NCBI Taxonomy" id="8128"/>
    <lineage>
        <taxon>Eukaryota</taxon>
        <taxon>Metazoa</taxon>
        <taxon>Chordata</taxon>
        <taxon>Craniata</taxon>
        <taxon>Vertebrata</taxon>
        <taxon>Euteleostomi</taxon>
        <taxon>Actinopterygii</taxon>
        <taxon>Neopterygii</taxon>
        <taxon>Teleostei</taxon>
        <taxon>Neoteleostei</taxon>
        <taxon>Acanthomorphata</taxon>
        <taxon>Ovalentaria</taxon>
        <taxon>Cichlomorphae</taxon>
        <taxon>Cichliformes</taxon>
        <taxon>Cichlidae</taxon>
        <taxon>African cichlids</taxon>
        <taxon>Pseudocrenilabrinae</taxon>
        <taxon>Oreochromini</taxon>
        <taxon>Oreochromis</taxon>
    </lineage>
</organism>
<dbReference type="PROSITE" id="PS50878">
    <property type="entry name" value="RT_POL"/>
    <property type="match status" value="1"/>
</dbReference>
<accession>A0A669D2Z9</accession>
<dbReference type="GO" id="GO:0008233">
    <property type="term" value="F:peptidase activity"/>
    <property type="evidence" value="ECO:0007669"/>
    <property type="project" value="UniProtKB-KW"/>
</dbReference>
<dbReference type="SUPFAM" id="SSF56672">
    <property type="entry name" value="DNA/RNA polymerases"/>
    <property type="match status" value="1"/>
</dbReference>